<evidence type="ECO:0000313" key="3">
    <source>
        <dbReference type="EMBL" id="RLE49250.1"/>
    </source>
</evidence>
<evidence type="ECO:0000256" key="1">
    <source>
        <dbReference type="SAM" id="Coils"/>
    </source>
</evidence>
<evidence type="ECO:0000313" key="6">
    <source>
        <dbReference type="Proteomes" id="UP000278475"/>
    </source>
</evidence>
<keyword evidence="2" id="KW-0472">Membrane</keyword>
<gene>
    <name evidence="3" type="ORF">DRJ31_05590</name>
    <name evidence="4" type="ORF">DRJ33_04405</name>
</gene>
<proteinExistence type="predicted"/>
<dbReference type="Proteomes" id="UP000272051">
    <property type="component" value="Unassembled WGS sequence"/>
</dbReference>
<keyword evidence="1" id="KW-0175">Coiled coil</keyword>
<protein>
    <submittedName>
        <fullName evidence="3">Uncharacterized protein</fullName>
    </submittedName>
</protein>
<evidence type="ECO:0000313" key="4">
    <source>
        <dbReference type="EMBL" id="RLE52175.1"/>
    </source>
</evidence>
<dbReference type="SUPFAM" id="SSF75704">
    <property type="entry name" value="Mitotic arrest deficient-like 1, Mad1"/>
    <property type="match status" value="1"/>
</dbReference>
<dbReference type="AlphaFoldDB" id="A0A497ERB3"/>
<organism evidence="3 6">
    <name type="scientific">Thermoproteota archaeon</name>
    <dbReference type="NCBI Taxonomy" id="2056631"/>
    <lineage>
        <taxon>Archaea</taxon>
        <taxon>Thermoproteota</taxon>
    </lineage>
</organism>
<keyword evidence="2" id="KW-0812">Transmembrane</keyword>
<dbReference type="Proteomes" id="UP000278475">
    <property type="component" value="Unassembled WGS sequence"/>
</dbReference>
<name>A0A497ERB3_9CREN</name>
<comment type="caution">
    <text evidence="3">The sequence shown here is derived from an EMBL/GenBank/DDBJ whole genome shotgun (WGS) entry which is preliminary data.</text>
</comment>
<sequence>MSFKNGYKTVFLISLIAIAILITTSIYMLVLLSNAQNTINMLREENSKLKTEVNILSTQLQTLDGENLQLKMKINELESKIYTLTNQINSLENELFKAYEEVNQLKNKLSNLSLPKIEVVTKSEDHIAIYGLTWTSKDNTTQILKGKVKNTGTKPIKRVYIIAGVYDNDEKVYLNWCLLTDLYINEESDFEIWFNLPHIPKHTKIRAFTVS</sequence>
<reference evidence="5 6" key="1">
    <citation type="submission" date="2018-06" db="EMBL/GenBank/DDBJ databases">
        <title>Extensive metabolic versatility and redundancy in microbially diverse, dynamic hydrothermal sediments.</title>
        <authorList>
            <person name="Dombrowski N."/>
            <person name="Teske A."/>
            <person name="Baker B.J."/>
        </authorList>
    </citation>
    <scope>NUCLEOTIDE SEQUENCE [LARGE SCALE GENOMIC DNA]</scope>
    <source>
        <strain evidence="4">B34_G17</strain>
        <strain evidence="3">B66_G16</strain>
    </source>
</reference>
<evidence type="ECO:0000256" key="2">
    <source>
        <dbReference type="SAM" id="Phobius"/>
    </source>
</evidence>
<dbReference type="EMBL" id="QMQX01000064">
    <property type="protein sequence ID" value="RLE52175.1"/>
    <property type="molecule type" value="Genomic_DNA"/>
</dbReference>
<dbReference type="Gene3D" id="1.20.5.170">
    <property type="match status" value="1"/>
</dbReference>
<feature type="coiled-coil region" evidence="1">
    <location>
        <begin position="32"/>
        <end position="108"/>
    </location>
</feature>
<feature type="transmembrane region" description="Helical" evidence="2">
    <location>
        <begin position="12"/>
        <end position="33"/>
    </location>
</feature>
<evidence type="ECO:0000313" key="5">
    <source>
        <dbReference type="Proteomes" id="UP000272051"/>
    </source>
</evidence>
<keyword evidence="2" id="KW-1133">Transmembrane helix</keyword>
<accession>A0A497ERB3</accession>
<dbReference type="EMBL" id="QMQV01000044">
    <property type="protein sequence ID" value="RLE49250.1"/>
    <property type="molecule type" value="Genomic_DNA"/>
</dbReference>